<dbReference type="PANTHER" id="PTHR13587:SF7">
    <property type="entry name" value="INTEGRATOR COMPLEX SUBUNIT 3"/>
    <property type="match status" value="1"/>
</dbReference>
<dbReference type="WBParaSite" id="L893_g20961.t2">
    <property type="protein sequence ID" value="L893_g20961.t2"/>
    <property type="gene ID" value="L893_g20961"/>
</dbReference>
<dbReference type="InterPro" id="IPR019333">
    <property type="entry name" value="INTS3_N"/>
</dbReference>
<protein>
    <recommendedName>
        <fullName evidence="1">SOSS complex subunit A homolog</fullName>
    </recommendedName>
</protein>
<accession>A0A1I7YXW2</accession>
<evidence type="ECO:0000256" key="2">
    <source>
        <dbReference type="ARBA" id="ARBA00054331"/>
    </source>
</evidence>
<evidence type="ECO:0000313" key="5">
    <source>
        <dbReference type="WBParaSite" id="L893_g20961.t2"/>
    </source>
</evidence>
<dbReference type="Pfam" id="PF10189">
    <property type="entry name" value="Ints3_N"/>
    <property type="match status" value="1"/>
</dbReference>
<dbReference type="GO" id="GO:0005737">
    <property type="term" value="C:cytoplasm"/>
    <property type="evidence" value="ECO:0007669"/>
    <property type="project" value="TreeGrafter"/>
</dbReference>
<evidence type="ECO:0000259" key="3">
    <source>
        <dbReference type="Pfam" id="PF10189"/>
    </source>
</evidence>
<organism evidence="4 5">
    <name type="scientific">Steinernema glaseri</name>
    <dbReference type="NCBI Taxonomy" id="37863"/>
    <lineage>
        <taxon>Eukaryota</taxon>
        <taxon>Metazoa</taxon>
        <taxon>Ecdysozoa</taxon>
        <taxon>Nematoda</taxon>
        <taxon>Chromadorea</taxon>
        <taxon>Rhabditida</taxon>
        <taxon>Tylenchina</taxon>
        <taxon>Panagrolaimomorpha</taxon>
        <taxon>Strongyloidoidea</taxon>
        <taxon>Steinernematidae</taxon>
        <taxon>Steinernema</taxon>
    </lineage>
</organism>
<proteinExistence type="predicted"/>
<dbReference type="InterPro" id="IPR045334">
    <property type="entry name" value="INTS3"/>
</dbReference>
<evidence type="ECO:0000256" key="1">
    <source>
        <dbReference type="ARBA" id="ARBA00032741"/>
    </source>
</evidence>
<sequence>MDPASRNGRRESRLFITNLKYECYNEMEEQFERHYGVVMTKINGFSEKEATENILALSNMDKTSFESCCAGLVYAFIVDTDKEKTAKHFKLLACIAANEAQPWWTVLCVTNMILIELMHRVKTPLRSRMVTFFAHLMKDPNCKKVDSVMTNFLRFIGTDCCDITESLELLSMLIQLLLSNFDWMKQLKINSTLPTASFLNVVRYLSSPTLGKELDPYKPLFLNFVERVVRERFAWLTLLGRWVLFDLMKLSSYPSISAIWSDIYNNPTHICSDMPGGVVDMMTKTNPLVFTQRLPNLLQRRVEAIWRFPPSSDFEYHFQWINETLAAPSCTGLRAELIRVMPQLAVCDKDSFYVRTVFTAFILSTAEAHEQAMCRLAFFIDWICCVREPSAQSTDLIIATLSYSSQHNPQLVNSLFDFLVLVDSFVP</sequence>
<reference evidence="5" key="1">
    <citation type="submission" date="2016-11" db="UniProtKB">
        <authorList>
            <consortium name="WormBaseParasite"/>
        </authorList>
    </citation>
    <scope>IDENTIFICATION</scope>
</reference>
<comment type="function">
    <text evidence="2">Component of the integrator complex, a multiprotein complex that terminates RNA polymerase II (Pol II) transcription in the promoter-proximal region of genes. The integrator complex provides a quality checkpoint during transcription elongation by driving premature transcription termination of transcripts that are unfavorably configured for transcriptional elongation: the complex terminates transcription by (1) catalyzing dephosphorylation of the C-terminal domain (CTD) of Pol II subunit Polr2A/Rbp1 and Spt5, and (2) degrading the exiting nascent RNA transcript via endonuclease activity. The integrator complex is also involved in the 3'-end processing of the U7 snRNA, and also the spliceosomal snRNAs U1, U2, U4 and U5.</text>
</comment>
<evidence type="ECO:0000313" key="4">
    <source>
        <dbReference type="Proteomes" id="UP000095287"/>
    </source>
</evidence>
<dbReference type="Proteomes" id="UP000095287">
    <property type="component" value="Unplaced"/>
</dbReference>
<dbReference type="PANTHER" id="PTHR13587">
    <property type="entry name" value="INTEGRATOR COMPLEX SUBUNIT 3"/>
    <property type="match status" value="1"/>
</dbReference>
<keyword evidence="4" id="KW-1185">Reference proteome</keyword>
<name>A0A1I7YXW2_9BILA</name>
<dbReference type="AlphaFoldDB" id="A0A1I7YXW2"/>
<feature type="domain" description="Integrator complex subunit 3 N-terminal" evidence="3">
    <location>
        <begin position="66"/>
        <end position="427"/>
    </location>
</feature>